<protein>
    <submittedName>
        <fullName evidence="3">Uncharacterized protein</fullName>
    </submittedName>
</protein>
<evidence type="ECO:0000313" key="3">
    <source>
        <dbReference type="EMBL" id="CAH3183844.1"/>
    </source>
</evidence>
<dbReference type="PANTHER" id="PTHR13947">
    <property type="entry name" value="GNAT FAMILY N-ACETYLTRANSFERASE"/>
    <property type="match status" value="1"/>
</dbReference>
<dbReference type="PANTHER" id="PTHR13947:SF37">
    <property type="entry name" value="LD18367P"/>
    <property type="match status" value="1"/>
</dbReference>
<dbReference type="EMBL" id="CALNXK010000366">
    <property type="protein sequence ID" value="CAH3183844.1"/>
    <property type="molecule type" value="Genomic_DNA"/>
</dbReference>
<keyword evidence="2" id="KW-0472">Membrane</keyword>
<evidence type="ECO:0000256" key="2">
    <source>
        <dbReference type="SAM" id="Phobius"/>
    </source>
</evidence>
<gene>
    <name evidence="3" type="ORF">PLOB_00029189</name>
</gene>
<evidence type="ECO:0000256" key="1">
    <source>
        <dbReference type="ARBA" id="ARBA00022679"/>
    </source>
</evidence>
<keyword evidence="2" id="KW-1133">Transmembrane helix</keyword>
<dbReference type="InterPro" id="IPR050769">
    <property type="entry name" value="NAT_camello-type"/>
</dbReference>
<evidence type="ECO:0000313" key="4">
    <source>
        <dbReference type="Proteomes" id="UP001159405"/>
    </source>
</evidence>
<keyword evidence="4" id="KW-1185">Reference proteome</keyword>
<feature type="transmembrane region" description="Helical" evidence="2">
    <location>
        <begin position="55"/>
        <end position="78"/>
    </location>
</feature>
<organism evidence="3 4">
    <name type="scientific">Porites lobata</name>
    <dbReference type="NCBI Taxonomy" id="104759"/>
    <lineage>
        <taxon>Eukaryota</taxon>
        <taxon>Metazoa</taxon>
        <taxon>Cnidaria</taxon>
        <taxon>Anthozoa</taxon>
        <taxon>Hexacorallia</taxon>
        <taxon>Scleractinia</taxon>
        <taxon>Fungiina</taxon>
        <taxon>Poritidae</taxon>
        <taxon>Porites</taxon>
    </lineage>
</organism>
<reference evidence="3 4" key="1">
    <citation type="submission" date="2022-05" db="EMBL/GenBank/DDBJ databases">
        <authorList>
            <consortium name="Genoscope - CEA"/>
            <person name="William W."/>
        </authorList>
    </citation>
    <scope>NUCLEOTIDE SEQUENCE [LARGE SCALE GENOMIC DNA]</scope>
</reference>
<keyword evidence="2" id="KW-0812">Transmembrane</keyword>
<proteinExistence type="predicted"/>
<feature type="transmembrane region" description="Helical" evidence="2">
    <location>
        <begin position="84"/>
        <end position="104"/>
    </location>
</feature>
<keyword evidence="1" id="KW-0808">Transferase</keyword>
<dbReference type="Proteomes" id="UP001159405">
    <property type="component" value="Unassembled WGS sequence"/>
</dbReference>
<accession>A0ABN8S298</accession>
<comment type="caution">
    <text evidence="3">The sequence shown here is derived from an EMBL/GenBank/DDBJ whole genome shotgun (WGS) entry which is preliminary data.</text>
</comment>
<name>A0ABN8S298_9CNID</name>
<sequence>MKLEKEHSNVTKLDGKQSRYTDIVIRPFKSCDTDVVRNIFAESMGEMRSPLVHDVMYQAIVYGLYLSLPAAVLSVVWFSWFLALYFIIFIFILIVLFALLHIGFSRYIQRCLDTDLGDIEHTYFQQKCRTCGLQSATQQ</sequence>